<evidence type="ECO:0000313" key="2">
    <source>
        <dbReference type="EMBL" id="EAR94339.3"/>
    </source>
</evidence>
<gene>
    <name evidence="2" type="ORF">TTHERM_00046070</name>
</gene>
<feature type="compositionally biased region" description="Low complexity" evidence="1">
    <location>
        <begin position="45"/>
        <end position="62"/>
    </location>
</feature>
<dbReference type="KEGG" id="tet:TTHERM_00046070"/>
<dbReference type="GeneID" id="7836794"/>
<feature type="region of interest" description="Disordered" evidence="1">
    <location>
        <begin position="45"/>
        <end position="70"/>
    </location>
</feature>
<protein>
    <submittedName>
        <fullName evidence="2">Uncharacterized protein</fullName>
    </submittedName>
</protein>
<proteinExistence type="predicted"/>
<dbReference type="InParanoid" id="Q23DT4"/>
<name>Q23DT4_TETTS</name>
<sequence>MENIDKHQLANRNQDQQKDIKPQLEDPIISQTERLGSYQNRIRIQSQQQQSSSNLKSAASLQTEEKSDKCGLSTANTTIATGMATQSNNTQSFNSINTTNQTIDYNTTDNNLIKKKIMSQRPIPIKSIKRAESTNENFLATQDKNPCLGLHLQQKMNGTITHFGSGKLYKSNPLDLLKNIQKETIPLKLTSALSCNIQSPLQNSNLQQGNINFSHNFAFKNKINNDQSKLPTFNQCSLNIEKDSYIQKDDKNTESRQSTDSNNNRSFQIEDLPFKQKNTLRKANVLSSSTSVQSFNLINQQSSQFQQKQQQQQSQQQGQVYSKNVTLTNFHQVTQFGLNSVSASNSLIQQEPIFSSNAVQKKLFQASTFQKTSEASFPQVICGDQSTKNKQSSQLNEMLTNNQQITQLTSGNNFSINNPLQNNTNTNNKIIKFTMRKSNLTNLTSNVLLKQQRPLYKSVSAEQQSQQNEEKQDYEQPLELNEQEELEIIDEFNAQEIPIQFNIEDNEANHSEKNNLFFNQNINLSNKNSSNNNTLNSFNDQTNQNNQGNFSKIPQNQVKRKINEAMSKATYYSSNFEKQKLFEQQNEEEEANFRELCQVFSIM</sequence>
<reference evidence="3" key="1">
    <citation type="journal article" date="2006" name="PLoS Biol.">
        <title>Macronuclear genome sequence of the ciliate Tetrahymena thermophila, a model eukaryote.</title>
        <authorList>
            <person name="Eisen J.A."/>
            <person name="Coyne R.S."/>
            <person name="Wu M."/>
            <person name="Wu D."/>
            <person name="Thiagarajan M."/>
            <person name="Wortman J.R."/>
            <person name="Badger J.H."/>
            <person name="Ren Q."/>
            <person name="Amedeo P."/>
            <person name="Jones K.M."/>
            <person name="Tallon L.J."/>
            <person name="Delcher A.L."/>
            <person name="Salzberg S.L."/>
            <person name="Silva J.C."/>
            <person name="Haas B.J."/>
            <person name="Majoros W.H."/>
            <person name="Farzad M."/>
            <person name="Carlton J.M."/>
            <person name="Smith R.K. Jr."/>
            <person name="Garg J."/>
            <person name="Pearlman R.E."/>
            <person name="Karrer K.M."/>
            <person name="Sun L."/>
            <person name="Manning G."/>
            <person name="Elde N.C."/>
            <person name="Turkewitz A.P."/>
            <person name="Asai D.J."/>
            <person name="Wilkes D.E."/>
            <person name="Wang Y."/>
            <person name="Cai H."/>
            <person name="Collins K."/>
            <person name="Stewart B.A."/>
            <person name="Lee S.R."/>
            <person name="Wilamowska K."/>
            <person name="Weinberg Z."/>
            <person name="Ruzzo W.L."/>
            <person name="Wloga D."/>
            <person name="Gaertig J."/>
            <person name="Frankel J."/>
            <person name="Tsao C.-C."/>
            <person name="Gorovsky M.A."/>
            <person name="Keeling P.J."/>
            <person name="Waller R.F."/>
            <person name="Patron N.J."/>
            <person name="Cherry J.M."/>
            <person name="Stover N.A."/>
            <person name="Krieger C.J."/>
            <person name="del Toro C."/>
            <person name="Ryder H.F."/>
            <person name="Williamson S.C."/>
            <person name="Barbeau R.A."/>
            <person name="Hamilton E.P."/>
            <person name="Orias E."/>
        </authorList>
    </citation>
    <scope>NUCLEOTIDE SEQUENCE [LARGE SCALE GENOMIC DNA]</scope>
    <source>
        <strain evidence="3">SB210</strain>
    </source>
</reference>
<keyword evidence="3" id="KW-1185">Reference proteome</keyword>
<dbReference type="RefSeq" id="XP_001014602.3">
    <property type="nucleotide sequence ID" value="XM_001014602.3"/>
</dbReference>
<dbReference type="Proteomes" id="UP000009168">
    <property type="component" value="Unassembled WGS sequence"/>
</dbReference>
<dbReference type="AlphaFoldDB" id="Q23DT4"/>
<feature type="compositionally biased region" description="Polar residues" evidence="1">
    <location>
        <begin position="255"/>
        <end position="267"/>
    </location>
</feature>
<feature type="region of interest" description="Disordered" evidence="1">
    <location>
        <begin position="458"/>
        <end position="477"/>
    </location>
</feature>
<evidence type="ECO:0000313" key="3">
    <source>
        <dbReference type="Proteomes" id="UP000009168"/>
    </source>
</evidence>
<organism evidence="2 3">
    <name type="scientific">Tetrahymena thermophila (strain SB210)</name>
    <dbReference type="NCBI Taxonomy" id="312017"/>
    <lineage>
        <taxon>Eukaryota</taxon>
        <taxon>Sar</taxon>
        <taxon>Alveolata</taxon>
        <taxon>Ciliophora</taxon>
        <taxon>Intramacronucleata</taxon>
        <taxon>Oligohymenophorea</taxon>
        <taxon>Hymenostomatida</taxon>
        <taxon>Tetrahymenina</taxon>
        <taxon>Tetrahymenidae</taxon>
        <taxon>Tetrahymena</taxon>
    </lineage>
</organism>
<feature type="region of interest" description="Disordered" evidence="1">
    <location>
        <begin position="1"/>
        <end position="29"/>
    </location>
</feature>
<accession>Q23DT4</accession>
<feature type="region of interest" description="Disordered" evidence="1">
    <location>
        <begin position="247"/>
        <end position="273"/>
    </location>
</feature>
<dbReference type="HOGENOM" id="CLU_453092_0_0_1"/>
<dbReference type="EMBL" id="GG662712">
    <property type="protein sequence ID" value="EAR94339.3"/>
    <property type="molecule type" value="Genomic_DNA"/>
</dbReference>
<evidence type="ECO:0000256" key="1">
    <source>
        <dbReference type="SAM" id="MobiDB-lite"/>
    </source>
</evidence>
<feature type="compositionally biased region" description="Basic and acidic residues" evidence="1">
    <location>
        <begin position="15"/>
        <end position="24"/>
    </location>
</feature>